<evidence type="ECO:0000256" key="1">
    <source>
        <dbReference type="SAM" id="Phobius"/>
    </source>
</evidence>
<organism evidence="2 3">
    <name type="scientific">Burkholderia mallei (strain ATCC 23344)</name>
    <dbReference type="NCBI Taxonomy" id="243160"/>
    <lineage>
        <taxon>Bacteria</taxon>
        <taxon>Pseudomonadati</taxon>
        <taxon>Pseudomonadota</taxon>
        <taxon>Betaproteobacteria</taxon>
        <taxon>Burkholderiales</taxon>
        <taxon>Burkholderiaceae</taxon>
        <taxon>Burkholderia</taxon>
        <taxon>pseudomallei group</taxon>
    </lineage>
</organism>
<dbReference type="EMBL" id="CP000011">
    <property type="protein sequence ID" value="AAU45707.1"/>
    <property type="molecule type" value="Genomic_DNA"/>
</dbReference>
<keyword evidence="1" id="KW-0472">Membrane</keyword>
<sequence>MLAPHAGICRVILIPVSAIPLNPLFFMGFFVSLVQKGGLRVA</sequence>
<dbReference type="HOGENOM" id="CLU_3248396_0_0_4"/>
<dbReference type="KEGG" id="bma:BMAA1730"/>
<protein>
    <submittedName>
        <fullName evidence="2">Uncharacterized protein</fullName>
    </submittedName>
</protein>
<reference evidence="2 3" key="1">
    <citation type="journal article" date="2004" name="Proc. Natl. Acad. Sci. U.S.A.">
        <title>Structural flexibility in the Burkholderia mallei genome.</title>
        <authorList>
            <person name="Nierman W.C."/>
            <person name="DeShazer D."/>
            <person name="Kim H.S."/>
            <person name="Tettelin H."/>
            <person name="Nelson K.E."/>
            <person name="Feldblyum T."/>
            <person name="Ulrich R.L."/>
            <person name="Ronning C.M."/>
            <person name="Brinkac L.M."/>
            <person name="Daugherty S.C."/>
            <person name="Davidsen T.D."/>
            <person name="Deboy R.T."/>
            <person name="Dimitrov G."/>
            <person name="Dodson R.J."/>
            <person name="Durkin A.S."/>
            <person name="Gwinn M.L."/>
            <person name="Haft D.H."/>
            <person name="Khouri H."/>
            <person name="Kolonay J.F."/>
            <person name="Madupu R."/>
            <person name="Mohammoud Y."/>
            <person name="Nelson W.C."/>
            <person name="Radune D."/>
            <person name="Romero C.M."/>
            <person name="Sarria S."/>
            <person name="Selengut J."/>
            <person name="Shamblin C."/>
            <person name="Sullivan S.A."/>
            <person name="White O."/>
            <person name="Yu Y."/>
            <person name="Zafar N."/>
            <person name="Zhou L."/>
            <person name="Fraser C.M."/>
        </authorList>
    </citation>
    <scope>NUCLEOTIDE SEQUENCE [LARGE SCALE GENOMIC DNA]</scope>
    <source>
        <strain evidence="2 3">ATCC 23344</strain>
    </source>
</reference>
<accession>A0A0H2W9Z3</accession>
<gene>
    <name evidence="2" type="ordered locus">BMAA1730</name>
</gene>
<name>A0A0H2W9Z3_BURMA</name>
<dbReference type="Proteomes" id="UP000006693">
    <property type="component" value="Chromosome 2"/>
</dbReference>
<keyword evidence="1" id="KW-1133">Transmembrane helix</keyword>
<evidence type="ECO:0000313" key="2">
    <source>
        <dbReference type="EMBL" id="AAU45707.1"/>
    </source>
</evidence>
<dbReference type="AlphaFoldDB" id="A0A0H2W9Z3"/>
<feature type="transmembrane region" description="Helical" evidence="1">
    <location>
        <begin position="12"/>
        <end position="34"/>
    </location>
</feature>
<evidence type="ECO:0000313" key="3">
    <source>
        <dbReference type="Proteomes" id="UP000006693"/>
    </source>
</evidence>
<keyword evidence="3" id="KW-1185">Reference proteome</keyword>
<proteinExistence type="predicted"/>
<keyword evidence="1" id="KW-0812">Transmembrane</keyword>